<dbReference type="GO" id="GO:0000462">
    <property type="term" value="P:maturation of SSU-rRNA from tricistronic rRNA transcript (SSU-rRNA, 5.8S rRNA, LSU-rRNA)"/>
    <property type="evidence" value="ECO:0007669"/>
    <property type="project" value="InterPro"/>
</dbReference>
<dbReference type="Proteomes" id="UP001202479">
    <property type="component" value="Unassembled WGS sequence"/>
</dbReference>
<dbReference type="GO" id="GO:0030688">
    <property type="term" value="C:preribosome, small subunit precursor"/>
    <property type="evidence" value="ECO:0007669"/>
    <property type="project" value="InterPro"/>
</dbReference>
<evidence type="ECO:0000313" key="9">
    <source>
        <dbReference type="Proteomes" id="UP001202479"/>
    </source>
</evidence>
<evidence type="ECO:0000256" key="7">
    <source>
        <dbReference type="SAM" id="MobiDB-lite"/>
    </source>
</evidence>
<evidence type="ECO:0000256" key="1">
    <source>
        <dbReference type="ARBA" id="ARBA00004604"/>
    </source>
</evidence>
<keyword evidence="9" id="KW-1185">Reference proteome</keyword>
<dbReference type="GeneID" id="73378376"/>
<dbReference type="GO" id="GO:0030686">
    <property type="term" value="C:90S preribosome"/>
    <property type="evidence" value="ECO:0007669"/>
    <property type="project" value="InterPro"/>
</dbReference>
<gene>
    <name evidence="8" type="ORF">KGF56_000759</name>
</gene>
<dbReference type="AlphaFoldDB" id="A0AAI9WZP5"/>
<sequence length="174" mass="19991">MKKTSLRGKSERRAQLVSKISEFKQQHSSFEQHGSLPSISQATKKQKQQEKSDKFITQLVNKVTFNTSGGISKSSLRRQKRKAKEQLKPKMDEILDNLPKTSNDVEIKSLDNAMGNDFVESNRINRNKPNPVKASGYKRIMKEENRNFSNVLKNPQFRASPFEALKLAIQENRK</sequence>
<comment type="similarity">
    <text evidence="2">Belongs to the SLX9 family.</text>
</comment>
<comment type="subcellular location">
    <subcellularLocation>
        <location evidence="1">Nucleus</location>
        <location evidence="1">Nucleolus</location>
    </subcellularLocation>
</comment>
<dbReference type="InterPro" id="IPR028160">
    <property type="entry name" value="Slx9-like"/>
</dbReference>
<keyword evidence="5" id="KW-0539">Nucleus</keyword>
<protein>
    <recommendedName>
        <fullName evidence="4">Ribosome biogenesis protein SLX9</fullName>
    </recommendedName>
</protein>
<evidence type="ECO:0000256" key="6">
    <source>
        <dbReference type="ARBA" id="ARBA00025083"/>
    </source>
</evidence>
<dbReference type="GO" id="GO:0005730">
    <property type="term" value="C:nucleolus"/>
    <property type="evidence" value="ECO:0007669"/>
    <property type="project" value="UniProtKB-SubCell"/>
</dbReference>
<feature type="compositionally biased region" description="Polar residues" evidence="7">
    <location>
        <begin position="26"/>
        <end position="43"/>
    </location>
</feature>
<comment type="function">
    <text evidence="6">Involved in ribosome biogenesis. Required for normal pre-rRNA processing in internal transcribed spacer 1 (ITS1). May be involved in the movements of the replication forks.</text>
</comment>
<evidence type="ECO:0000313" key="8">
    <source>
        <dbReference type="EMBL" id="KAI3406279.2"/>
    </source>
</evidence>
<dbReference type="Pfam" id="PF15341">
    <property type="entry name" value="SLX9"/>
    <property type="match status" value="1"/>
</dbReference>
<comment type="caution">
    <text evidence="8">The sequence shown here is derived from an EMBL/GenBank/DDBJ whole genome shotgun (WGS) entry which is preliminary data.</text>
</comment>
<evidence type="ECO:0000256" key="5">
    <source>
        <dbReference type="ARBA" id="ARBA00023242"/>
    </source>
</evidence>
<dbReference type="EMBL" id="JAHUZD010000024">
    <property type="protein sequence ID" value="KAI3406279.2"/>
    <property type="molecule type" value="Genomic_DNA"/>
</dbReference>
<accession>A0AAI9WZP5</accession>
<dbReference type="RefSeq" id="XP_049182024.1">
    <property type="nucleotide sequence ID" value="XM_049326702.1"/>
</dbReference>
<evidence type="ECO:0000256" key="3">
    <source>
        <dbReference type="ARBA" id="ARBA00011523"/>
    </source>
</evidence>
<comment type="subunit">
    <text evidence="3">Interacts with the 35S, 23S and 20S pre-rRNAs and with the U3 snoRNA.</text>
</comment>
<evidence type="ECO:0000256" key="4">
    <source>
        <dbReference type="ARBA" id="ARBA00021321"/>
    </source>
</evidence>
<reference evidence="8" key="1">
    <citation type="journal article" date="2022" name="DNA Res.">
        <title>Genome analysis of five recently described species of the CUG-Ser clade uncovers Candida theae as a new hybrid lineage with pathogenic potential in the Candida parapsilosis species complex.</title>
        <authorList>
            <person name="Mixao V."/>
            <person name="Del Olmo V."/>
            <person name="Hegedusova E."/>
            <person name="Saus E."/>
            <person name="Pryszcz L."/>
            <person name="Cillingova A."/>
            <person name="Nosek J."/>
            <person name="Gabaldon T."/>
        </authorList>
    </citation>
    <scope>NUCLEOTIDE SEQUENCE</scope>
    <source>
        <strain evidence="8">CBS 10844</strain>
    </source>
</reference>
<proteinExistence type="inferred from homology"/>
<evidence type="ECO:0000256" key="2">
    <source>
        <dbReference type="ARBA" id="ARBA00011022"/>
    </source>
</evidence>
<name>A0AAI9WZP5_9ASCO</name>
<organism evidence="8 9">
    <name type="scientific">Candida oxycetoniae</name>
    <dbReference type="NCBI Taxonomy" id="497107"/>
    <lineage>
        <taxon>Eukaryota</taxon>
        <taxon>Fungi</taxon>
        <taxon>Dikarya</taxon>
        <taxon>Ascomycota</taxon>
        <taxon>Saccharomycotina</taxon>
        <taxon>Pichiomycetes</taxon>
        <taxon>Debaryomycetaceae</taxon>
        <taxon>Candida/Lodderomyces clade</taxon>
        <taxon>Candida</taxon>
    </lineage>
</organism>
<feature type="region of interest" description="Disordered" evidence="7">
    <location>
        <begin position="25"/>
        <end position="53"/>
    </location>
</feature>